<dbReference type="GO" id="GO:0003676">
    <property type="term" value="F:nucleic acid binding"/>
    <property type="evidence" value="ECO:0007669"/>
    <property type="project" value="InterPro"/>
</dbReference>
<proteinExistence type="predicted"/>
<dbReference type="GO" id="GO:0015074">
    <property type="term" value="P:DNA integration"/>
    <property type="evidence" value="ECO:0007669"/>
    <property type="project" value="InterPro"/>
</dbReference>
<dbReference type="InterPro" id="IPR001584">
    <property type="entry name" value="Integrase_cat-core"/>
</dbReference>
<evidence type="ECO:0000313" key="3">
    <source>
        <dbReference type="Proteomes" id="UP000315095"/>
    </source>
</evidence>
<name>A0A4P5NR41_9PROT</name>
<dbReference type="Pfam" id="PF13683">
    <property type="entry name" value="rve_3"/>
    <property type="match status" value="1"/>
</dbReference>
<dbReference type="InterPro" id="IPR036397">
    <property type="entry name" value="RNaseH_sf"/>
</dbReference>
<dbReference type="AlphaFoldDB" id="A0A4P5NR41"/>
<dbReference type="Gene3D" id="3.30.420.10">
    <property type="entry name" value="Ribonuclease H-like superfamily/Ribonuclease H"/>
    <property type="match status" value="1"/>
</dbReference>
<dbReference type="PROSITE" id="PS50994">
    <property type="entry name" value="INTEGRASE"/>
    <property type="match status" value="1"/>
</dbReference>
<dbReference type="SUPFAM" id="SSF53098">
    <property type="entry name" value="Ribonuclease H-like"/>
    <property type="match status" value="1"/>
</dbReference>
<dbReference type="InterPro" id="IPR012337">
    <property type="entry name" value="RNaseH-like_sf"/>
</dbReference>
<reference evidence="3" key="1">
    <citation type="submission" date="2017-01" db="EMBL/GenBank/DDBJ databases">
        <title>Komagataeibacter sp. MSKU9 whole genome sequencing project.</title>
        <authorList>
            <person name="Matsutani M."/>
            <person name="Naloka K."/>
            <person name="Theeragool G."/>
            <person name="Yakushi T."/>
            <person name="Matsushita K."/>
        </authorList>
    </citation>
    <scope>NUCLEOTIDE SEQUENCE [LARGE SCALE GENOMIC DNA]</scope>
    <source>
        <strain evidence="3">MSKU9</strain>
    </source>
</reference>
<evidence type="ECO:0000313" key="2">
    <source>
        <dbReference type="EMBL" id="GCE81985.1"/>
    </source>
</evidence>
<keyword evidence="3" id="KW-1185">Reference proteome</keyword>
<sequence length="164" mass="19170">MVQLADKANRRTARAFLEHLLRVGPYRIHTILTDNGIQFAERPRNRGMAWSRSMRFDMICEANGIEQRLTKPNHPGTNGQVERTCRTIREATVKHFHYDSHEQLRTHLNDFIAAYNFGRRLKTLKGLTPYEYICRIWTSEPERFIINPTHQTPGPNNQGTPRNT</sequence>
<feature type="domain" description="Integrase catalytic" evidence="1">
    <location>
        <begin position="1"/>
        <end position="137"/>
    </location>
</feature>
<dbReference type="Proteomes" id="UP000315095">
    <property type="component" value="Unassembled WGS sequence"/>
</dbReference>
<gene>
    <name evidence="2" type="ORF">MSKU9_0126</name>
</gene>
<organism evidence="2 3">
    <name type="scientific">Komagataeibacter diospyri</name>
    <dbReference type="NCBI Taxonomy" id="1932662"/>
    <lineage>
        <taxon>Bacteria</taxon>
        <taxon>Pseudomonadati</taxon>
        <taxon>Pseudomonadota</taxon>
        <taxon>Alphaproteobacteria</taxon>
        <taxon>Acetobacterales</taxon>
        <taxon>Acetobacteraceae</taxon>
        <taxon>Komagataeibacter</taxon>
    </lineage>
</organism>
<evidence type="ECO:0000259" key="1">
    <source>
        <dbReference type="PROSITE" id="PS50994"/>
    </source>
</evidence>
<accession>A0A4P5NR41</accession>
<comment type="caution">
    <text evidence="2">The sequence shown here is derived from an EMBL/GenBank/DDBJ whole genome shotgun (WGS) entry which is preliminary data.</text>
</comment>
<protein>
    <submittedName>
        <fullName evidence="2">Transposase</fullName>
    </submittedName>
</protein>
<dbReference type="EMBL" id="BDLU01000003">
    <property type="protein sequence ID" value="GCE81985.1"/>
    <property type="molecule type" value="Genomic_DNA"/>
</dbReference>